<proteinExistence type="predicted"/>
<organism evidence="1 2">
    <name type="scientific">Vaccinium darrowii</name>
    <dbReference type="NCBI Taxonomy" id="229202"/>
    <lineage>
        <taxon>Eukaryota</taxon>
        <taxon>Viridiplantae</taxon>
        <taxon>Streptophyta</taxon>
        <taxon>Embryophyta</taxon>
        <taxon>Tracheophyta</taxon>
        <taxon>Spermatophyta</taxon>
        <taxon>Magnoliopsida</taxon>
        <taxon>eudicotyledons</taxon>
        <taxon>Gunneridae</taxon>
        <taxon>Pentapetalae</taxon>
        <taxon>asterids</taxon>
        <taxon>Ericales</taxon>
        <taxon>Ericaceae</taxon>
        <taxon>Vaccinioideae</taxon>
        <taxon>Vaccinieae</taxon>
        <taxon>Vaccinium</taxon>
    </lineage>
</organism>
<reference evidence="1 2" key="1">
    <citation type="journal article" date="2021" name="Hortic Res">
        <title>High-quality reference genome and annotation aids understanding of berry development for evergreen blueberry (Vaccinium darrowii).</title>
        <authorList>
            <person name="Yu J."/>
            <person name="Hulse-Kemp A.M."/>
            <person name="Babiker E."/>
            <person name="Staton M."/>
        </authorList>
    </citation>
    <scope>NUCLEOTIDE SEQUENCE [LARGE SCALE GENOMIC DNA]</scope>
    <source>
        <strain evidence="2">cv. NJ 8807/NJ 8810</strain>
        <tissue evidence="1">Young leaf</tissue>
    </source>
</reference>
<evidence type="ECO:0000313" key="1">
    <source>
        <dbReference type="EMBL" id="KAH7864957.1"/>
    </source>
</evidence>
<dbReference type="Proteomes" id="UP000828048">
    <property type="component" value="Chromosome 9"/>
</dbReference>
<keyword evidence="2" id="KW-1185">Reference proteome</keyword>
<dbReference type="EMBL" id="CM037159">
    <property type="protein sequence ID" value="KAH7864957.1"/>
    <property type="molecule type" value="Genomic_DNA"/>
</dbReference>
<protein>
    <submittedName>
        <fullName evidence="1">Uncharacterized protein</fullName>
    </submittedName>
</protein>
<gene>
    <name evidence="1" type="ORF">Vadar_000358</name>
</gene>
<evidence type="ECO:0000313" key="2">
    <source>
        <dbReference type="Proteomes" id="UP000828048"/>
    </source>
</evidence>
<name>A0ACB7ZGJ6_9ERIC</name>
<comment type="caution">
    <text evidence="1">The sequence shown here is derived from an EMBL/GenBank/DDBJ whole genome shotgun (WGS) entry which is preliminary data.</text>
</comment>
<accession>A0ACB7ZGJ6</accession>
<sequence>MSQNLLENSNSEAEEIRVSLNKKELKDLVIRTVHQVIEQNISPLISTIVKQELELAGEKIWTRLNNHSGMGVKSSESRSLQLAFMDKLSLPVMTSLPIRGEGPTPFRVALIDATTKQVVTSGLEASAKVEIVVVEGDFDGDNWTLEEFNDKIVRGKEGKKSLLTGNVHLNLEEGVGLVRDISFTHNSHWMKVCKLCLGAKVVANLNGTRVREAVTEPFVLRDFRNSYTKKNFPPSLNDEVWRLKMIFKDGRFHRSLVNENIKTVKDFLKRFFRDPQSLQNILGTAKRWEAIVDHARSCVLDKSLQLYFPIGSEKKSGVVFNVVGQVMGLISECCYVPLDKLSEDQKADANKLVVSALEHMEEVKSFDDDTSMHSYMQLLNDAYPSNSPRMESPSHCYCEPSYTHHGHDHTQPSTSSHNNQVVPFHLPDDANPSNNPSTDSLGFMSIDPSFGSASDEHDWQYIEDPIDEGSFFSPRNLFNPPFFYPVSESQSENQHLESIDMYHSSQCLYSSFEAQDSVVPRDDENQHLGAIDTDHSSQYQYSSSEAQDGFVPDISRARGKLQGRKPCSSWLKDSGPATR</sequence>